<keyword evidence="5" id="KW-1185">Reference proteome</keyword>
<accession>A0A1V3C7W1</accession>
<feature type="domain" description="DUF4178" evidence="3">
    <location>
        <begin position="60"/>
        <end position="193"/>
    </location>
</feature>
<dbReference type="AlphaFoldDB" id="A0A1V3C7W1"/>
<dbReference type="OrthoDB" id="3775810at2"/>
<evidence type="ECO:0000256" key="1">
    <source>
        <dbReference type="SAM" id="MobiDB-lite"/>
    </source>
</evidence>
<dbReference type="Proteomes" id="UP000189004">
    <property type="component" value="Unassembled WGS sequence"/>
</dbReference>
<comment type="caution">
    <text evidence="4">The sequence shown here is derived from an EMBL/GenBank/DDBJ whole genome shotgun (WGS) entry which is preliminary data.</text>
</comment>
<dbReference type="RefSeq" id="WP_077693213.1">
    <property type="nucleotide sequence ID" value="NZ_MCOK01000001.1"/>
</dbReference>
<reference evidence="5" key="1">
    <citation type="submission" date="2016-08" db="EMBL/GenBank/DDBJ databases">
        <authorList>
            <person name="Tokovenko B."/>
            <person name="Kalinowski J."/>
        </authorList>
    </citation>
    <scope>NUCLEOTIDE SEQUENCE [LARGE SCALE GENOMIC DNA]</scope>
    <source>
        <strain evidence="5">UTMC102</strain>
    </source>
</reference>
<keyword evidence="2" id="KW-0812">Transmembrane</keyword>
<sequence length="202" mass="21856">MATELLILVLVIAAAAVVAAVVVALRRSKSRSSSPKAPAPPQDPFADKGDSTAGDPRTLKAGDMVDWGTERTWIRGTLRLSEGGYTWSEHFLEVEGGKRWISVEEDPDVQLALWTGRPDLDLVPQGRSIEVEGVVYKLQEKGTGSYRSEGTTGLKAQGGVDYADFESDDGRLLSFERFDHGRWEASTGTKVAPGTFTIFPGS</sequence>
<proteinExistence type="predicted"/>
<evidence type="ECO:0000313" key="5">
    <source>
        <dbReference type="Proteomes" id="UP000189004"/>
    </source>
</evidence>
<name>A0A1V3C7W1_9ACTN</name>
<keyword evidence="2" id="KW-1133">Transmembrane helix</keyword>
<gene>
    <name evidence="4" type="ORF">NOSIN_25495</name>
</gene>
<evidence type="ECO:0000256" key="2">
    <source>
        <dbReference type="SAM" id="Phobius"/>
    </source>
</evidence>
<evidence type="ECO:0000313" key="4">
    <source>
        <dbReference type="EMBL" id="OOC56773.1"/>
    </source>
</evidence>
<protein>
    <recommendedName>
        <fullName evidence="3">DUF4178 domain-containing protein</fullName>
    </recommendedName>
</protein>
<dbReference type="InterPro" id="IPR025235">
    <property type="entry name" value="DUF4178"/>
</dbReference>
<evidence type="ECO:0000259" key="3">
    <source>
        <dbReference type="Pfam" id="PF13785"/>
    </source>
</evidence>
<keyword evidence="2" id="KW-0472">Membrane</keyword>
<dbReference type="EMBL" id="MCOK01000001">
    <property type="protein sequence ID" value="OOC56773.1"/>
    <property type="molecule type" value="Genomic_DNA"/>
</dbReference>
<feature type="transmembrane region" description="Helical" evidence="2">
    <location>
        <begin position="6"/>
        <end position="25"/>
    </location>
</feature>
<dbReference type="STRING" id="501010.NOSIN_25495"/>
<organism evidence="4 5">
    <name type="scientific">Nocardiopsis sinuspersici</name>
    <dbReference type="NCBI Taxonomy" id="501010"/>
    <lineage>
        <taxon>Bacteria</taxon>
        <taxon>Bacillati</taxon>
        <taxon>Actinomycetota</taxon>
        <taxon>Actinomycetes</taxon>
        <taxon>Streptosporangiales</taxon>
        <taxon>Nocardiopsidaceae</taxon>
        <taxon>Nocardiopsis</taxon>
    </lineage>
</organism>
<dbReference type="Pfam" id="PF13785">
    <property type="entry name" value="DUF4178"/>
    <property type="match status" value="1"/>
</dbReference>
<feature type="region of interest" description="Disordered" evidence="1">
    <location>
        <begin position="30"/>
        <end position="62"/>
    </location>
</feature>